<keyword evidence="4" id="KW-0479">Metal-binding</keyword>
<dbReference type="GO" id="GO:0042806">
    <property type="term" value="F:fucose binding"/>
    <property type="evidence" value="ECO:0007669"/>
    <property type="project" value="UniProtKB-ARBA"/>
</dbReference>
<dbReference type="GeneTree" id="ENSGT01060000248575"/>
<evidence type="ECO:0000256" key="6">
    <source>
        <dbReference type="ARBA" id="ARBA00022837"/>
    </source>
</evidence>
<accession>A0A803KEF8</accession>
<dbReference type="InterPro" id="IPR051941">
    <property type="entry name" value="BG_Antigen-Binding_Lectin"/>
</dbReference>
<dbReference type="SUPFAM" id="SSF49785">
    <property type="entry name" value="Galactose-binding domain-like"/>
    <property type="match status" value="1"/>
</dbReference>
<dbReference type="AlphaFoldDB" id="A0A803KEF8"/>
<comment type="function">
    <text evidence="1">Acts as a defensive agent. Recognizes blood group fucosylated oligosaccharides including A, B, H and Lewis B-type antigens. Does not recognize Lewis A antigen and has low affinity for monovalent haptens.</text>
</comment>
<proteinExistence type="inferred from homology"/>
<dbReference type="GO" id="GO:0010185">
    <property type="term" value="P:regulation of cellular defense response"/>
    <property type="evidence" value="ECO:0007669"/>
    <property type="project" value="UniProtKB-ARBA"/>
</dbReference>
<dbReference type="SMART" id="SM00607">
    <property type="entry name" value="FTP"/>
    <property type="match status" value="1"/>
</dbReference>
<evidence type="ECO:0000259" key="8">
    <source>
        <dbReference type="SMART" id="SM00607"/>
    </source>
</evidence>
<evidence type="ECO:0000256" key="5">
    <source>
        <dbReference type="ARBA" id="ARBA00022734"/>
    </source>
</evidence>
<evidence type="ECO:0000256" key="1">
    <source>
        <dbReference type="ARBA" id="ARBA00002219"/>
    </source>
</evidence>
<keyword evidence="5" id="KW-0430">Lectin</keyword>
<reference evidence="9" key="1">
    <citation type="journal article" date="2010" name="Science">
        <title>The genome of the Western clawed frog Xenopus tropicalis.</title>
        <authorList>
            <person name="Hellsten U."/>
            <person name="Harland R.M."/>
            <person name="Gilchrist M.J."/>
            <person name="Hendrix D."/>
            <person name="Jurka J."/>
            <person name="Kapitonov V."/>
            <person name="Ovcharenko I."/>
            <person name="Putnam N.H."/>
            <person name="Shu S."/>
            <person name="Taher L."/>
            <person name="Blitz I.L."/>
            <person name="Blumberg B."/>
            <person name="Dichmann D.S."/>
            <person name="Dubchak I."/>
            <person name="Amaya E."/>
            <person name="Detter J.C."/>
            <person name="Fletcher R."/>
            <person name="Gerhard D.S."/>
            <person name="Goodstein D."/>
            <person name="Graves T."/>
            <person name="Grigoriev I.V."/>
            <person name="Grimwood J."/>
            <person name="Kawashima T."/>
            <person name="Lindquist E."/>
            <person name="Lucas S.M."/>
            <person name="Mead P.E."/>
            <person name="Mitros T."/>
            <person name="Ogino H."/>
            <person name="Ohta Y."/>
            <person name="Poliakov A.V."/>
            <person name="Pollet N."/>
            <person name="Robert J."/>
            <person name="Salamov A."/>
            <person name="Sater A.K."/>
            <person name="Schmutz J."/>
            <person name="Terry A."/>
            <person name="Vize P.D."/>
            <person name="Warren W.C."/>
            <person name="Wells D."/>
            <person name="Wills A."/>
            <person name="Wilson R.K."/>
            <person name="Zimmerman L.B."/>
            <person name="Zorn A.M."/>
            <person name="Grainger R."/>
            <person name="Grammer T."/>
            <person name="Khokha M.K."/>
            <person name="Richardson P.M."/>
            <person name="Rokhsar D.S."/>
        </authorList>
    </citation>
    <scope>NUCLEOTIDE SEQUENCE [LARGE SCALE GENOMIC DNA]</scope>
    <source>
        <strain evidence="9">Nigerian</strain>
    </source>
</reference>
<name>A0A803KEF8_XENTR</name>
<dbReference type="Ensembl" id="ENSXETT00000123558">
    <property type="protein sequence ID" value="ENSXETP00000118640"/>
    <property type="gene ID" value="ENSXETG00000037912"/>
</dbReference>
<evidence type="ECO:0000256" key="7">
    <source>
        <dbReference type="ARBA" id="ARBA00023157"/>
    </source>
</evidence>
<dbReference type="PANTHER" id="PTHR45713">
    <property type="entry name" value="FTP DOMAIN-CONTAINING PROTEIN"/>
    <property type="match status" value="1"/>
</dbReference>
<reference evidence="9" key="2">
    <citation type="submission" date="2021-03" db="UniProtKB">
        <authorList>
            <consortium name="Ensembl"/>
        </authorList>
    </citation>
    <scope>IDENTIFICATION</scope>
</reference>
<dbReference type="InterPro" id="IPR006585">
    <property type="entry name" value="FTP1"/>
</dbReference>
<comment type="subunit">
    <text evidence="3">Homotrimer.</text>
</comment>
<dbReference type="GO" id="GO:0046872">
    <property type="term" value="F:metal ion binding"/>
    <property type="evidence" value="ECO:0007669"/>
    <property type="project" value="UniProtKB-KW"/>
</dbReference>
<dbReference type="Gene3D" id="2.60.120.260">
    <property type="entry name" value="Galactose-binding domain-like"/>
    <property type="match status" value="1"/>
</dbReference>
<organism evidence="9">
    <name type="scientific">Xenopus tropicalis</name>
    <name type="common">Western clawed frog</name>
    <name type="synonym">Silurana tropicalis</name>
    <dbReference type="NCBI Taxonomy" id="8364"/>
    <lineage>
        <taxon>Eukaryota</taxon>
        <taxon>Metazoa</taxon>
        <taxon>Chordata</taxon>
        <taxon>Craniata</taxon>
        <taxon>Vertebrata</taxon>
        <taxon>Euteleostomi</taxon>
        <taxon>Amphibia</taxon>
        <taxon>Batrachia</taxon>
        <taxon>Anura</taxon>
        <taxon>Pipoidea</taxon>
        <taxon>Pipidae</taxon>
        <taxon>Xenopodinae</taxon>
        <taxon>Xenopus</taxon>
        <taxon>Silurana</taxon>
    </lineage>
</organism>
<keyword evidence="6" id="KW-0106">Calcium</keyword>
<dbReference type="InParanoid" id="A0A803KEF8"/>
<evidence type="ECO:0000256" key="4">
    <source>
        <dbReference type="ARBA" id="ARBA00022723"/>
    </source>
</evidence>
<sequence length="204" mass="22170">MKGEGTWLFWGVSNSYLISLDSSLLTADFSRTVPIITAQNLALRGRATQSSTYYNYNIGYLALAANSNDGNLDSNYYHGSCSLTGNDMSPWWRVDLLQPNKISQVVVTNRGNCCSDGLNGALILIGDSLNNNGNNNPSCSQITYIGNGATLTFECNGMVGRFVNIVRPGMAIVQLCEIQVYGEPLLGPICPTNNLIKIDNQKSR</sequence>
<dbReference type="InterPro" id="IPR008979">
    <property type="entry name" value="Galactose-bd-like_sf"/>
</dbReference>
<evidence type="ECO:0000256" key="2">
    <source>
        <dbReference type="ARBA" id="ARBA00010147"/>
    </source>
</evidence>
<evidence type="ECO:0000313" key="9">
    <source>
        <dbReference type="Ensembl" id="ENSXETP00000118640"/>
    </source>
</evidence>
<keyword evidence="7" id="KW-1015">Disulfide bond</keyword>
<dbReference type="Bgee" id="ENSXETG00000037912">
    <property type="expression patterns" value="Expressed in neurula embryo"/>
</dbReference>
<protein>
    <recommendedName>
        <fullName evidence="8">Fucolectin tachylectin-4 pentraxin-1 domain-containing protein</fullName>
    </recommendedName>
</protein>
<dbReference type="Pfam" id="PF22633">
    <property type="entry name" value="F5_F8_type_C_2"/>
    <property type="match status" value="1"/>
</dbReference>
<evidence type="ECO:0000256" key="3">
    <source>
        <dbReference type="ARBA" id="ARBA00011233"/>
    </source>
</evidence>
<dbReference type="GO" id="GO:0001868">
    <property type="term" value="P:regulation of complement activation, lectin pathway"/>
    <property type="evidence" value="ECO:0007669"/>
    <property type="project" value="UniProtKB-ARBA"/>
</dbReference>
<feature type="domain" description="Fucolectin tachylectin-4 pentraxin-1" evidence="8">
    <location>
        <begin position="38"/>
        <end position="190"/>
    </location>
</feature>
<comment type="similarity">
    <text evidence="2">Belongs to the fucolectin family.</text>
</comment>
<dbReference type="PANTHER" id="PTHR45713:SF16">
    <property type="entry name" value="FUCOLECTIN-4-LIKE"/>
    <property type="match status" value="1"/>
</dbReference>